<gene>
    <name evidence="1" type="ORF">DXZ20_01405</name>
</gene>
<evidence type="ECO:0000313" key="2">
    <source>
        <dbReference type="Proteomes" id="UP000481033"/>
    </source>
</evidence>
<dbReference type="AlphaFoldDB" id="A0A6M0RDT4"/>
<name>A0A6M0RDT4_9CYAN</name>
<dbReference type="EMBL" id="QXHD01000003">
    <property type="protein sequence ID" value="NEZ54376.1"/>
    <property type="molecule type" value="Genomic_DNA"/>
</dbReference>
<dbReference type="Proteomes" id="UP000481033">
    <property type="component" value="Unassembled WGS sequence"/>
</dbReference>
<comment type="caution">
    <text evidence="1">The sequence shown here is derived from an EMBL/GenBank/DDBJ whole genome shotgun (WGS) entry which is preliminary data.</text>
</comment>
<accession>A0A6M0RDT4</accession>
<keyword evidence="2" id="KW-1185">Reference proteome</keyword>
<organism evidence="1 2">
    <name type="scientific">Adonisia turfae CCMR0081</name>
    <dbReference type="NCBI Taxonomy" id="2292702"/>
    <lineage>
        <taxon>Bacteria</taxon>
        <taxon>Bacillati</taxon>
        <taxon>Cyanobacteriota</taxon>
        <taxon>Adonisia</taxon>
        <taxon>Adonisia turfae</taxon>
    </lineage>
</organism>
<evidence type="ECO:0000313" key="1">
    <source>
        <dbReference type="EMBL" id="NEZ54376.1"/>
    </source>
</evidence>
<proteinExistence type="predicted"/>
<reference evidence="1 2" key="1">
    <citation type="journal article" date="2020" name="Microb. Ecol.">
        <title>Ecogenomics of the Marine Benthic Filamentous Cyanobacterium Adonisia.</title>
        <authorList>
            <person name="Walter J.M."/>
            <person name="Coutinho F.H."/>
            <person name="Leomil L."/>
            <person name="Hargreaves P.I."/>
            <person name="Campeao M.E."/>
            <person name="Vieira V.V."/>
            <person name="Silva B.S."/>
            <person name="Fistarol G.O."/>
            <person name="Salomon P.S."/>
            <person name="Sawabe T."/>
            <person name="Mino S."/>
            <person name="Hosokawa M."/>
            <person name="Miyashita H."/>
            <person name="Maruyama F."/>
            <person name="van Verk M.C."/>
            <person name="Dutilh B.E."/>
            <person name="Thompson C.C."/>
            <person name="Thompson F.L."/>
        </authorList>
    </citation>
    <scope>NUCLEOTIDE SEQUENCE [LARGE SCALE GENOMIC DNA]</scope>
    <source>
        <strain evidence="1 2">CCMR0081</strain>
    </source>
</reference>
<sequence length="103" mass="11822">MLIIAMDIVTELEKFDSQHTDTLETLAVRLSPDAALIQTLLEITNDNTPKLQTATTWLLKHFQENGFSFSFQAATKAVMIPKKQRLFVLTDTQQHAKYYLELH</sequence>
<protein>
    <submittedName>
        <fullName evidence="1">Uncharacterized protein</fullName>
    </submittedName>
</protein>